<reference evidence="5" key="1">
    <citation type="submission" date="2018-02" db="EMBL/GenBank/DDBJ databases">
        <authorList>
            <person name="Cohen D.B."/>
            <person name="Kent A.D."/>
        </authorList>
    </citation>
    <scope>NUCLEOTIDE SEQUENCE</scope>
</reference>
<dbReference type="PANTHER" id="PTHR45926">
    <property type="entry name" value="OSJNBA0053K19.4 PROTEIN"/>
    <property type="match status" value="1"/>
</dbReference>
<evidence type="ECO:0000259" key="4">
    <source>
        <dbReference type="PROSITE" id="PS51525"/>
    </source>
</evidence>
<feature type="region of interest" description="Disordered" evidence="3">
    <location>
        <begin position="146"/>
        <end position="169"/>
    </location>
</feature>
<dbReference type="Gene3D" id="1.20.1270.220">
    <property type="match status" value="1"/>
</dbReference>
<dbReference type="Pfam" id="PF17035">
    <property type="entry name" value="BET"/>
    <property type="match status" value="1"/>
</dbReference>
<feature type="region of interest" description="Disordered" evidence="3">
    <location>
        <begin position="1"/>
        <end position="33"/>
    </location>
</feature>
<feature type="compositionally biased region" description="Acidic residues" evidence="3">
    <location>
        <begin position="146"/>
        <end position="162"/>
    </location>
</feature>
<keyword evidence="2" id="KW-0804">Transcription</keyword>
<organism evidence="5">
    <name type="scientific">Fagus sylvatica</name>
    <name type="common">Beechnut</name>
    <dbReference type="NCBI Taxonomy" id="28930"/>
    <lineage>
        <taxon>Eukaryota</taxon>
        <taxon>Viridiplantae</taxon>
        <taxon>Streptophyta</taxon>
        <taxon>Embryophyta</taxon>
        <taxon>Tracheophyta</taxon>
        <taxon>Spermatophyta</taxon>
        <taxon>Magnoliopsida</taxon>
        <taxon>eudicotyledons</taxon>
        <taxon>Gunneridae</taxon>
        <taxon>Pentapetalae</taxon>
        <taxon>rosids</taxon>
        <taxon>fabids</taxon>
        <taxon>Fagales</taxon>
        <taxon>Fagaceae</taxon>
        <taxon>Fagus</taxon>
    </lineage>
</organism>
<protein>
    <recommendedName>
        <fullName evidence="4">NET domain-containing protein</fullName>
    </recommendedName>
</protein>
<dbReference type="InterPro" id="IPR038336">
    <property type="entry name" value="NET_sf"/>
</dbReference>
<feature type="region of interest" description="Disordered" evidence="3">
    <location>
        <begin position="190"/>
        <end position="240"/>
    </location>
</feature>
<evidence type="ECO:0000256" key="2">
    <source>
        <dbReference type="ARBA" id="ARBA00023163"/>
    </source>
</evidence>
<dbReference type="PROSITE" id="PS51525">
    <property type="entry name" value="NET"/>
    <property type="match status" value="1"/>
</dbReference>
<dbReference type="AlphaFoldDB" id="A0A2N9FFK7"/>
<evidence type="ECO:0000256" key="3">
    <source>
        <dbReference type="SAM" id="MobiDB-lite"/>
    </source>
</evidence>
<gene>
    <name evidence="5" type="ORF">FSB_LOCUS17498</name>
</gene>
<name>A0A2N9FFK7_FAGSY</name>
<keyword evidence="1" id="KW-0805">Transcription regulation</keyword>
<dbReference type="InterPro" id="IPR027353">
    <property type="entry name" value="NET_dom"/>
</dbReference>
<feature type="compositionally biased region" description="Low complexity" evidence="3">
    <location>
        <begin position="207"/>
        <end position="240"/>
    </location>
</feature>
<accession>A0A2N9FFK7</accession>
<feature type="domain" description="NET" evidence="4">
    <location>
        <begin position="24"/>
        <end position="105"/>
    </location>
</feature>
<evidence type="ECO:0000313" key="5">
    <source>
        <dbReference type="EMBL" id="SPC89616.1"/>
    </source>
</evidence>
<evidence type="ECO:0000256" key="1">
    <source>
        <dbReference type="ARBA" id="ARBA00023015"/>
    </source>
</evidence>
<proteinExistence type="predicted"/>
<dbReference type="EMBL" id="OIVN01001081">
    <property type="protein sequence ID" value="SPC89616.1"/>
    <property type="molecule type" value="Genomic_DNA"/>
</dbReference>
<sequence length="240" mass="26109">MPVDPKLKPPGYGQLGRTTILKKPKAKDPDKRDMTYEEKQRLSLNLQSLPSDKLDNIVQIIKKRNPTLFQHDDEIEVDIASVDPETLWELDRFVTNYKKSLSKNKRKTEIAIQSEAEAEVEAQVEAEVEVVEVEAEAEVEVVEAEVEAEAEAEAEVEVEVDSETDHAIPETNLAPAMGEATIETEAVENNVTEFNPVQEEKQGDNVSGSSSSSSSSSGSGSSSSDSDTDSSSASGSDADH</sequence>